<dbReference type="InterPro" id="IPR004358">
    <property type="entry name" value="Sig_transdc_His_kin-like_C"/>
</dbReference>
<dbReference type="GO" id="GO:0005524">
    <property type="term" value="F:ATP binding"/>
    <property type="evidence" value="ECO:0007669"/>
    <property type="project" value="UniProtKB-KW"/>
</dbReference>
<reference evidence="18" key="1">
    <citation type="submission" date="2021-03" db="EMBL/GenBank/DDBJ databases">
        <title>Whole genome shotgun sequence of Actinoplanes auranticolor NBRC 12245.</title>
        <authorList>
            <person name="Komaki H."/>
            <person name="Tamura T."/>
        </authorList>
    </citation>
    <scope>NUCLEOTIDE SEQUENCE</scope>
    <source>
        <strain evidence="18">NBRC 12245</strain>
    </source>
</reference>
<dbReference type="PROSITE" id="PS50109">
    <property type="entry name" value="HIS_KIN"/>
    <property type="match status" value="1"/>
</dbReference>
<dbReference type="InterPro" id="IPR005467">
    <property type="entry name" value="His_kinase_dom"/>
</dbReference>
<name>A0A919SF38_9ACTN</name>
<keyword evidence="10" id="KW-0067">ATP-binding</keyword>
<dbReference type="CDD" id="cd00130">
    <property type="entry name" value="PAS"/>
    <property type="match status" value="1"/>
</dbReference>
<dbReference type="InterPro" id="IPR003594">
    <property type="entry name" value="HATPase_dom"/>
</dbReference>
<evidence type="ECO:0000256" key="6">
    <source>
        <dbReference type="ARBA" id="ARBA00022679"/>
    </source>
</evidence>
<dbReference type="GO" id="GO:0000155">
    <property type="term" value="F:phosphorelay sensor kinase activity"/>
    <property type="evidence" value="ECO:0007669"/>
    <property type="project" value="InterPro"/>
</dbReference>
<keyword evidence="9" id="KW-0418">Kinase</keyword>
<evidence type="ECO:0000256" key="12">
    <source>
        <dbReference type="ARBA" id="ARBA00023012"/>
    </source>
</evidence>
<evidence type="ECO:0000256" key="4">
    <source>
        <dbReference type="ARBA" id="ARBA00012438"/>
    </source>
</evidence>
<dbReference type="PANTHER" id="PTHR42878:SF7">
    <property type="entry name" value="SENSOR HISTIDINE KINASE GLRK"/>
    <property type="match status" value="1"/>
</dbReference>
<feature type="domain" description="Histidine kinase" evidence="16">
    <location>
        <begin position="594"/>
        <end position="812"/>
    </location>
</feature>
<dbReference type="Pfam" id="PF01590">
    <property type="entry name" value="GAF"/>
    <property type="match status" value="1"/>
</dbReference>
<dbReference type="SMART" id="SM00091">
    <property type="entry name" value="PAS"/>
    <property type="match status" value="1"/>
</dbReference>
<dbReference type="AlphaFoldDB" id="A0A919SF38"/>
<dbReference type="InterPro" id="IPR036890">
    <property type="entry name" value="HATPase_C_sf"/>
</dbReference>
<dbReference type="EC" id="2.7.13.3" evidence="4"/>
<evidence type="ECO:0000256" key="7">
    <source>
        <dbReference type="ARBA" id="ARBA00022692"/>
    </source>
</evidence>
<dbReference type="PRINTS" id="PR00344">
    <property type="entry name" value="BCTRLSENSOR"/>
</dbReference>
<proteinExistence type="predicted"/>
<evidence type="ECO:0000256" key="3">
    <source>
        <dbReference type="ARBA" id="ARBA00004236"/>
    </source>
</evidence>
<dbReference type="SUPFAM" id="SSF55781">
    <property type="entry name" value="GAF domain-like"/>
    <property type="match status" value="2"/>
</dbReference>
<keyword evidence="19" id="KW-1185">Reference proteome</keyword>
<dbReference type="SMART" id="SM00387">
    <property type="entry name" value="HATPase_c"/>
    <property type="match status" value="1"/>
</dbReference>
<dbReference type="InterPro" id="IPR029016">
    <property type="entry name" value="GAF-like_dom_sf"/>
</dbReference>
<feature type="region of interest" description="Disordered" evidence="15">
    <location>
        <begin position="1"/>
        <end position="128"/>
    </location>
</feature>
<gene>
    <name evidence="18" type="ORF">Aau02nite_41290</name>
</gene>
<evidence type="ECO:0000256" key="9">
    <source>
        <dbReference type="ARBA" id="ARBA00022777"/>
    </source>
</evidence>
<dbReference type="Gene3D" id="3.30.565.10">
    <property type="entry name" value="Histidine kinase-like ATPase, C-terminal domain"/>
    <property type="match status" value="1"/>
</dbReference>
<evidence type="ECO:0000256" key="1">
    <source>
        <dbReference type="ARBA" id="ARBA00000085"/>
    </source>
</evidence>
<protein>
    <recommendedName>
        <fullName evidence="14">Sensor-like histidine kinase SenX3</fullName>
        <ecNumber evidence="4">2.7.13.3</ecNumber>
    </recommendedName>
</protein>
<dbReference type="CDD" id="cd00082">
    <property type="entry name" value="HisKA"/>
    <property type="match status" value="1"/>
</dbReference>
<dbReference type="SUPFAM" id="SSF55874">
    <property type="entry name" value="ATPase domain of HSP90 chaperone/DNA topoisomerase II/histidine kinase"/>
    <property type="match status" value="1"/>
</dbReference>
<accession>A0A919SF38</accession>
<dbReference type="GO" id="GO:0005886">
    <property type="term" value="C:plasma membrane"/>
    <property type="evidence" value="ECO:0007669"/>
    <property type="project" value="UniProtKB-SubCell"/>
</dbReference>
<evidence type="ECO:0000256" key="13">
    <source>
        <dbReference type="ARBA" id="ARBA00023136"/>
    </source>
</evidence>
<dbReference type="Gene3D" id="3.30.450.40">
    <property type="match status" value="2"/>
</dbReference>
<evidence type="ECO:0000256" key="11">
    <source>
        <dbReference type="ARBA" id="ARBA00022989"/>
    </source>
</evidence>
<evidence type="ECO:0000256" key="2">
    <source>
        <dbReference type="ARBA" id="ARBA00004141"/>
    </source>
</evidence>
<dbReference type="Pfam" id="PF08448">
    <property type="entry name" value="PAS_4"/>
    <property type="match status" value="1"/>
</dbReference>
<evidence type="ECO:0000256" key="14">
    <source>
        <dbReference type="ARBA" id="ARBA00039401"/>
    </source>
</evidence>
<dbReference type="Gene3D" id="3.30.450.20">
    <property type="entry name" value="PAS domain"/>
    <property type="match status" value="1"/>
</dbReference>
<dbReference type="Gene3D" id="1.10.287.130">
    <property type="match status" value="1"/>
</dbReference>
<dbReference type="InterPro" id="IPR035965">
    <property type="entry name" value="PAS-like_dom_sf"/>
</dbReference>
<dbReference type="Proteomes" id="UP000681340">
    <property type="component" value="Unassembled WGS sequence"/>
</dbReference>
<keyword evidence="13" id="KW-0472">Membrane</keyword>
<comment type="subcellular location">
    <subcellularLocation>
        <location evidence="3">Cell membrane</location>
    </subcellularLocation>
    <subcellularLocation>
        <location evidence="2">Membrane</location>
        <topology evidence="2">Multi-pass membrane protein</topology>
    </subcellularLocation>
</comment>
<evidence type="ECO:0000313" key="18">
    <source>
        <dbReference type="EMBL" id="GIM70499.1"/>
    </source>
</evidence>
<feature type="compositionally biased region" description="Polar residues" evidence="15">
    <location>
        <begin position="99"/>
        <end position="108"/>
    </location>
</feature>
<keyword evidence="8" id="KW-0547">Nucleotide-binding</keyword>
<keyword evidence="6" id="KW-0808">Transferase</keyword>
<dbReference type="InterPro" id="IPR013656">
    <property type="entry name" value="PAS_4"/>
</dbReference>
<feature type="domain" description="PAS" evidence="17">
    <location>
        <begin position="289"/>
        <end position="325"/>
    </location>
</feature>
<evidence type="ECO:0000256" key="8">
    <source>
        <dbReference type="ARBA" id="ARBA00022741"/>
    </source>
</evidence>
<comment type="caution">
    <text evidence="18">The sequence shown here is derived from an EMBL/GenBank/DDBJ whole genome shotgun (WGS) entry which is preliminary data.</text>
</comment>
<keyword evidence="12" id="KW-0902">Two-component regulatory system</keyword>
<evidence type="ECO:0000259" key="16">
    <source>
        <dbReference type="PROSITE" id="PS50109"/>
    </source>
</evidence>
<dbReference type="SUPFAM" id="SSF47384">
    <property type="entry name" value="Homodimeric domain of signal transducing histidine kinase"/>
    <property type="match status" value="1"/>
</dbReference>
<dbReference type="SUPFAM" id="SSF55785">
    <property type="entry name" value="PYP-like sensor domain (PAS domain)"/>
    <property type="match status" value="1"/>
</dbReference>
<dbReference type="FunFam" id="3.30.565.10:FF:000006">
    <property type="entry name" value="Sensor histidine kinase WalK"/>
    <property type="match status" value="1"/>
</dbReference>
<dbReference type="Pfam" id="PF13185">
    <property type="entry name" value="GAF_2"/>
    <property type="match status" value="1"/>
</dbReference>
<evidence type="ECO:0000256" key="15">
    <source>
        <dbReference type="SAM" id="MobiDB-lite"/>
    </source>
</evidence>
<keyword evidence="7" id="KW-0812">Transmembrane</keyword>
<dbReference type="InterPro" id="IPR000014">
    <property type="entry name" value="PAS"/>
</dbReference>
<feature type="compositionally biased region" description="Low complexity" evidence="15">
    <location>
        <begin position="10"/>
        <end position="35"/>
    </location>
</feature>
<evidence type="ECO:0000313" key="19">
    <source>
        <dbReference type="Proteomes" id="UP000681340"/>
    </source>
</evidence>
<dbReference type="RefSeq" id="WP_212990134.1">
    <property type="nucleotide sequence ID" value="NZ_BAABEA010000005.1"/>
</dbReference>
<dbReference type="GO" id="GO:0030295">
    <property type="term" value="F:protein kinase activator activity"/>
    <property type="evidence" value="ECO:0007669"/>
    <property type="project" value="TreeGrafter"/>
</dbReference>
<dbReference type="SMART" id="SM00065">
    <property type="entry name" value="GAF"/>
    <property type="match status" value="2"/>
</dbReference>
<dbReference type="InterPro" id="IPR036097">
    <property type="entry name" value="HisK_dim/P_sf"/>
</dbReference>
<dbReference type="PANTHER" id="PTHR42878">
    <property type="entry name" value="TWO-COMPONENT HISTIDINE KINASE"/>
    <property type="match status" value="1"/>
</dbReference>
<dbReference type="SMART" id="SM00388">
    <property type="entry name" value="HisKA"/>
    <property type="match status" value="1"/>
</dbReference>
<dbReference type="InterPro" id="IPR003018">
    <property type="entry name" value="GAF"/>
</dbReference>
<sequence length="813" mass="86673">MPRSDLGLERPAAPVAPSARPAGTPAAATTPAGAEPDGRTRPGTAPVANPPTPATPDPSTDPEATHPATTQTATAQHPAAQHATAQHPAAQHALLRTAPTRTPLNGTGQAEPYRPATPEGISPNGRQSWPDIFSARDDAINSAAGEQLAALIARAAHAPSGLVHFVDGEALRIYGSYGLPMRWEDIGDTPLRDSLAGLIVADGRPLVVTDFTTDPRIPANSPIRRLGISGAYLGQPIRDASGAVLGICCALDSRPHEWSANDVAAVGDAARLGTLLITEQQGRQEVDRQRRFLDAVLDNLHDGVTACDADGRIVLVNARMQRLWGGARMPADLSDETAVAGLSDGDGQPIAPGDVALFRALRGERLRNEEMVVQGRGRRTRYYLIDAQPILGPGGETVGAVQAVQDVTRQRRAERFRTCELAVVTALAAAPTIEAAGPRVLEAVVGTLGWTHAELWLVDEAAGVVRSAASWNSPSWQADIDVPAELPYGTGLPGRAWQAGKPLWIRDVGQPQSLISPETAESSRLHTALAIPVRNGLEPLGVLTAFADTVEDPEDELVALMSGISAQIAQFIEKRLVEDLQRQLIRTKNEYLALIGHELRTPLTSIAAYTELLRDADAETLVAEGPRLLEVIDRNATQLRHIINELLELSALDTGHAAVQLSPINLAELVRESVQTARDAITDEPVSIVAELPTELVLPGDRHRLRQVVDNVLGNAVKYSPDGGRIAVRLRTVGRAAELSISDTGIGVSQDEREKMFTGLYRTSRARDRAIPGTGLGLTLSRAVVQRHHGSIELSEHEGPGTTVCVRLPLDAR</sequence>
<feature type="compositionally biased region" description="Low complexity" evidence="15">
    <location>
        <begin position="57"/>
        <end position="93"/>
    </location>
</feature>
<dbReference type="InterPro" id="IPR050351">
    <property type="entry name" value="BphY/WalK/GraS-like"/>
</dbReference>
<evidence type="ECO:0000256" key="10">
    <source>
        <dbReference type="ARBA" id="ARBA00022840"/>
    </source>
</evidence>
<evidence type="ECO:0000259" key="17">
    <source>
        <dbReference type="PROSITE" id="PS50112"/>
    </source>
</evidence>
<dbReference type="InterPro" id="IPR003661">
    <property type="entry name" value="HisK_dim/P_dom"/>
</dbReference>
<keyword evidence="11" id="KW-1133">Transmembrane helix</keyword>
<keyword evidence="5" id="KW-0597">Phosphoprotein</keyword>
<dbReference type="PROSITE" id="PS50112">
    <property type="entry name" value="PAS"/>
    <property type="match status" value="1"/>
</dbReference>
<dbReference type="GO" id="GO:0000156">
    <property type="term" value="F:phosphorelay response regulator activity"/>
    <property type="evidence" value="ECO:0007669"/>
    <property type="project" value="TreeGrafter"/>
</dbReference>
<dbReference type="EMBL" id="BOQL01000031">
    <property type="protein sequence ID" value="GIM70499.1"/>
    <property type="molecule type" value="Genomic_DNA"/>
</dbReference>
<organism evidence="18 19">
    <name type="scientific">Actinoplanes auranticolor</name>
    <dbReference type="NCBI Taxonomy" id="47988"/>
    <lineage>
        <taxon>Bacteria</taxon>
        <taxon>Bacillati</taxon>
        <taxon>Actinomycetota</taxon>
        <taxon>Actinomycetes</taxon>
        <taxon>Micromonosporales</taxon>
        <taxon>Micromonosporaceae</taxon>
        <taxon>Actinoplanes</taxon>
    </lineage>
</organism>
<dbReference type="GO" id="GO:0007234">
    <property type="term" value="P:osmosensory signaling via phosphorelay pathway"/>
    <property type="evidence" value="ECO:0007669"/>
    <property type="project" value="TreeGrafter"/>
</dbReference>
<dbReference type="Pfam" id="PF02518">
    <property type="entry name" value="HATPase_c"/>
    <property type="match status" value="1"/>
</dbReference>
<comment type="catalytic activity">
    <reaction evidence="1">
        <text>ATP + protein L-histidine = ADP + protein N-phospho-L-histidine.</text>
        <dbReference type="EC" id="2.7.13.3"/>
    </reaction>
</comment>
<evidence type="ECO:0000256" key="5">
    <source>
        <dbReference type="ARBA" id="ARBA00022553"/>
    </source>
</evidence>
<dbReference type="Pfam" id="PF00512">
    <property type="entry name" value="HisKA"/>
    <property type="match status" value="1"/>
</dbReference>